<sequence length="175" mass="17544">MSEPSPPPSRGLSPAGWTAISAIAVALIGAVVTLGPGLMSRDKPAPGDAPSAPKAAEEKAAPAADDPAVLAGRWTGLARAAGGESFPIEIEVTAGCTLNGPCGAIRVPRIPCNGRLTLIAAGAQGFEFRVDDFDAASDPAVCKPGGGEVLRPGPNGTLRYTATYSNATGLLNRAE</sequence>
<dbReference type="Proteomes" id="UP000228945">
    <property type="component" value="Chromosome"/>
</dbReference>
<feature type="region of interest" description="Disordered" evidence="1">
    <location>
        <begin position="42"/>
        <end position="67"/>
    </location>
</feature>
<reference evidence="3 4" key="1">
    <citation type="submission" date="2017-10" db="EMBL/GenBank/DDBJ databases">
        <title>Genome sequence of Caulobacter mirabilis FWC38.</title>
        <authorList>
            <person name="Fiebig A."/>
            <person name="Crosson S."/>
        </authorList>
    </citation>
    <scope>NUCLEOTIDE SEQUENCE [LARGE SCALE GENOMIC DNA]</scope>
    <source>
        <strain evidence="3 4">FWC 38</strain>
    </source>
</reference>
<keyword evidence="2" id="KW-1133">Transmembrane helix</keyword>
<dbReference type="KEGG" id="cmb:CSW64_06390"/>
<evidence type="ECO:0000256" key="2">
    <source>
        <dbReference type="SAM" id="Phobius"/>
    </source>
</evidence>
<dbReference type="RefSeq" id="WP_099621327.1">
    <property type="nucleotide sequence ID" value="NZ_CP024201.1"/>
</dbReference>
<gene>
    <name evidence="3" type="ORF">CSW64_06390</name>
</gene>
<proteinExistence type="predicted"/>
<evidence type="ECO:0000256" key="1">
    <source>
        <dbReference type="SAM" id="MobiDB-lite"/>
    </source>
</evidence>
<evidence type="ECO:0000313" key="4">
    <source>
        <dbReference type="Proteomes" id="UP000228945"/>
    </source>
</evidence>
<organism evidence="3 4">
    <name type="scientific">Caulobacter mirabilis</name>
    <dbReference type="NCBI Taxonomy" id="69666"/>
    <lineage>
        <taxon>Bacteria</taxon>
        <taxon>Pseudomonadati</taxon>
        <taxon>Pseudomonadota</taxon>
        <taxon>Alphaproteobacteria</taxon>
        <taxon>Caulobacterales</taxon>
        <taxon>Caulobacteraceae</taxon>
        <taxon>Caulobacter</taxon>
    </lineage>
</organism>
<dbReference type="AlphaFoldDB" id="A0A2D2AVS2"/>
<protein>
    <submittedName>
        <fullName evidence="3">Uncharacterized protein</fullName>
    </submittedName>
</protein>
<accession>A0A2D2AVS2</accession>
<dbReference type="OrthoDB" id="8253226at2"/>
<evidence type="ECO:0000313" key="3">
    <source>
        <dbReference type="EMBL" id="ATQ42071.1"/>
    </source>
</evidence>
<keyword evidence="2" id="KW-0812">Transmembrane</keyword>
<name>A0A2D2AVS2_9CAUL</name>
<keyword evidence="4" id="KW-1185">Reference proteome</keyword>
<dbReference type="EMBL" id="CP024201">
    <property type="protein sequence ID" value="ATQ42071.1"/>
    <property type="molecule type" value="Genomic_DNA"/>
</dbReference>
<keyword evidence="2" id="KW-0472">Membrane</keyword>
<feature type="transmembrane region" description="Helical" evidence="2">
    <location>
        <begin position="15"/>
        <end position="34"/>
    </location>
</feature>